<organism evidence="1 2">
    <name type="scientific">Paenibacillus oryzae</name>
    <dbReference type="NCBI Taxonomy" id="1844972"/>
    <lineage>
        <taxon>Bacteria</taxon>
        <taxon>Bacillati</taxon>
        <taxon>Bacillota</taxon>
        <taxon>Bacilli</taxon>
        <taxon>Bacillales</taxon>
        <taxon>Paenibacillaceae</taxon>
        <taxon>Paenibacillus</taxon>
    </lineage>
</organism>
<comment type="caution">
    <text evidence="1">The sequence shown here is derived from an EMBL/GenBank/DDBJ whole genome shotgun (WGS) entry which is preliminary data.</text>
</comment>
<reference evidence="1 2" key="1">
    <citation type="submission" date="2016-05" db="EMBL/GenBank/DDBJ databases">
        <title>Paenibacillus oryzae. sp. nov., isolated from the rice root.</title>
        <authorList>
            <person name="Zhang J."/>
            <person name="Zhang X."/>
        </authorList>
    </citation>
    <scope>NUCLEOTIDE SEQUENCE [LARGE SCALE GENOMIC DNA]</scope>
    <source>
        <strain evidence="1 2">1DrF-4</strain>
    </source>
</reference>
<dbReference type="AlphaFoldDB" id="A0A1A5YJQ9"/>
<dbReference type="Proteomes" id="UP000092024">
    <property type="component" value="Unassembled WGS sequence"/>
</dbReference>
<name>A0A1A5YJQ9_9BACL</name>
<dbReference type="STRING" id="1844972.A7K91_17325"/>
<dbReference type="InterPro" id="IPR015064">
    <property type="entry name" value="Sda"/>
</dbReference>
<evidence type="ECO:0000313" key="2">
    <source>
        <dbReference type="Proteomes" id="UP000092024"/>
    </source>
</evidence>
<evidence type="ECO:0008006" key="3">
    <source>
        <dbReference type="Google" id="ProtNLM"/>
    </source>
</evidence>
<dbReference type="InterPro" id="IPR036916">
    <property type="entry name" value="Sda_sf"/>
</dbReference>
<dbReference type="Pfam" id="PF08970">
    <property type="entry name" value="Sda"/>
    <property type="match status" value="1"/>
</dbReference>
<protein>
    <recommendedName>
        <fullName evidence="3">Sporulation inhibitor sda</fullName>
    </recommendedName>
</protein>
<sequence>MKRLSDEELTGAYKKAIELELESHFVAMLRAELELRGLAPPVRQAAASHVACSATGNEDT</sequence>
<dbReference type="EMBL" id="LYPA01000052">
    <property type="protein sequence ID" value="OBR65798.1"/>
    <property type="molecule type" value="Genomic_DNA"/>
</dbReference>
<proteinExistence type="predicted"/>
<keyword evidence="2" id="KW-1185">Reference proteome</keyword>
<dbReference type="Gene3D" id="1.10.287.1100">
    <property type="entry name" value="Sporulation inhibitor A"/>
    <property type="match status" value="1"/>
</dbReference>
<dbReference type="RefSeq" id="WP_068682656.1">
    <property type="nucleotide sequence ID" value="NZ_LYPA01000052.1"/>
</dbReference>
<gene>
    <name evidence="1" type="ORF">A7K91_17325</name>
</gene>
<dbReference type="SUPFAM" id="SSF100985">
    <property type="entry name" value="Sporulation inhibitor Sda"/>
    <property type="match status" value="1"/>
</dbReference>
<evidence type="ECO:0000313" key="1">
    <source>
        <dbReference type="EMBL" id="OBR65798.1"/>
    </source>
</evidence>
<accession>A0A1A5YJQ9</accession>
<dbReference type="OrthoDB" id="2933732at2"/>